<gene>
    <name evidence="2" type="ORF">D2E24_1253</name>
</gene>
<dbReference type="Gene3D" id="1.10.260.40">
    <property type="entry name" value="lambda repressor-like DNA-binding domains"/>
    <property type="match status" value="1"/>
</dbReference>
<evidence type="ECO:0000313" key="3">
    <source>
        <dbReference type="Proteomes" id="UP000287470"/>
    </source>
</evidence>
<dbReference type="GO" id="GO:0003677">
    <property type="term" value="F:DNA binding"/>
    <property type="evidence" value="ECO:0007669"/>
    <property type="project" value="InterPro"/>
</dbReference>
<name>A0A430FTM7_9BIFI</name>
<proteinExistence type="predicted"/>
<reference evidence="2 3" key="1">
    <citation type="submission" date="2018-09" db="EMBL/GenBank/DDBJ databases">
        <title>Characterization of the phylogenetic diversity of five novel species belonging to the genus Bifidobacterium.</title>
        <authorList>
            <person name="Lugli G.A."/>
            <person name="Duranti S."/>
            <person name="Milani C."/>
        </authorList>
    </citation>
    <scope>NUCLEOTIDE SEQUENCE [LARGE SCALE GENOMIC DNA]</scope>
    <source>
        <strain evidence="2 3">2033B</strain>
    </source>
</reference>
<evidence type="ECO:0000259" key="1">
    <source>
        <dbReference type="PROSITE" id="PS50943"/>
    </source>
</evidence>
<feature type="domain" description="HTH cro/C1-type" evidence="1">
    <location>
        <begin position="3"/>
        <end position="62"/>
    </location>
</feature>
<accession>A0A430FTM7</accession>
<dbReference type="SMART" id="SM00530">
    <property type="entry name" value="HTH_XRE"/>
    <property type="match status" value="1"/>
</dbReference>
<dbReference type="Pfam" id="PF01381">
    <property type="entry name" value="HTH_3"/>
    <property type="match status" value="1"/>
</dbReference>
<dbReference type="CDD" id="cd00093">
    <property type="entry name" value="HTH_XRE"/>
    <property type="match status" value="1"/>
</dbReference>
<protein>
    <submittedName>
        <fullName evidence="2">PbsX family transcriptional regulator</fullName>
    </submittedName>
</protein>
<evidence type="ECO:0000313" key="2">
    <source>
        <dbReference type="EMBL" id="RSX56264.1"/>
    </source>
</evidence>
<sequence length="77" mass="8374">MSLRELRLKRGLTQDQLAKKIPGMSRGRIAAYEGGHRAIDGMSLATALKFCDALHVSNPRKLLEPEGGHADDMDADA</sequence>
<dbReference type="InterPro" id="IPR010982">
    <property type="entry name" value="Lambda_DNA-bd_dom_sf"/>
</dbReference>
<dbReference type="InterPro" id="IPR001387">
    <property type="entry name" value="Cro/C1-type_HTH"/>
</dbReference>
<dbReference type="PROSITE" id="PS50943">
    <property type="entry name" value="HTH_CROC1"/>
    <property type="match status" value="1"/>
</dbReference>
<keyword evidence="3" id="KW-1185">Reference proteome</keyword>
<dbReference type="Proteomes" id="UP000287470">
    <property type="component" value="Unassembled WGS sequence"/>
</dbReference>
<dbReference type="EMBL" id="QXGK01000011">
    <property type="protein sequence ID" value="RSX56264.1"/>
    <property type="molecule type" value="Genomic_DNA"/>
</dbReference>
<dbReference type="SUPFAM" id="SSF47413">
    <property type="entry name" value="lambda repressor-like DNA-binding domains"/>
    <property type="match status" value="1"/>
</dbReference>
<comment type="caution">
    <text evidence="2">The sequence shown here is derived from an EMBL/GenBank/DDBJ whole genome shotgun (WGS) entry which is preliminary data.</text>
</comment>
<organism evidence="2 3">
    <name type="scientific">Bifidobacterium samirii</name>
    <dbReference type="NCBI Taxonomy" id="2306974"/>
    <lineage>
        <taxon>Bacteria</taxon>
        <taxon>Bacillati</taxon>
        <taxon>Actinomycetota</taxon>
        <taxon>Actinomycetes</taxon>
        <taxon>Bifidobacteriales</taxon>
        <taxon>Bifidobacteriaceae</taxon>
        <taxon>Bifidobacterium</taxon>
    </lineage>
</organism>
<dbReference type="OrthoDB" id="3235880at2"/>
<dbReference type="RefSeq" id="WP_125968522.1">
    <property type="nucleotide sequence ID" value="NZ_QXGK01000011.1"/>
</dbReference>
<dbReference type="AlphaFoldDB" id="A0A430FTM7"/>